<sequence length="129" mass="13618">MKKIPGGTLLISMLIAAIIHTFCPDLFKIGGMTEALFSGSSMNFILGAAVFVSGCSLNSSSLPKVIKRYGTLLVFRTILIILVCLAFYYAFGVPGIAGISTLAFVCAITSVNPTLFLALVSDCGDEIDQ</sequence>
<keyword evidence="11" id="KW-1185">Reference proteome</keyword>
<evidence type="ECO:0000256" key="9">
    <source>
        <dbReference type="SAM" id="Phobius"/>
    </source>
</evidence>
<dbReference type="GO" id="GO:0016020">
    <property type="term" value="C:membrane"/>
    <property type="evidence" value="ECO:0007669"/>
    <property type="project" value="InterPro"/>
</dbReference>
<dbReference type="InterPro" id="IPR004684">
    <property type="entry name" value="2keto-3dGluconate_permease"/>
</dbReference>
<reference evidence="11" key="1">
    <citation type="submission" date="2016-01" db="EMBL/GenBank/DDBJ databases">
        <authorList>
            <person name="Mitreva M."/>
            <person name="Pepin K.H."/>
            <person name="Mihindukulasuriya K.A."/>
            <person name="Fulton R."/>
            <person name="Fronick C."/>
            <person name="O'Laughlin M."/>
            <person name="Miner T."/>
            <person name="Herter B."/>
            <person name="Rosa B.A."/>
            <person name="Cordes M."/>
            <person name="Tomlinson C."/>
            <person name="Wollam A."/>
            <person name="Palsikar V.B."/>
            <person name="Mardis E.R."/>
            <person name="Wilson R.K."/>
        </authorList>
    </citation>
    <scope>NUCLEOTIDE SEQUENCE [LARGE SCALE GENOMIC DNA]</scope>
    <source>
        <strain evidence="11">KA00274</strain>
    </source>
</reference>
<dbReference type="STRING" id="1497955.HMPREF1872_00539"/>
<keyword evidence="6" id="KW-0769">Symport</keyword>
<feature type="transmembrane region" description="Helical" evidence="9">
    <location>
        <begin position="96"/>
        <end position="120"/>
    </location>
</feature>
<keyword evidence="7 9" id="KW-1133">Transmembrane helix</keyword>
<comment type="caution">
    <text evidence="10">The sequence shown here is derived from an EMBL/GenBank/DDBJ whole genome shotgun (WGS) entry which is preliminary data.</text>
</comment>
<evidence type="ECO:0000256" key="8">
    <source>
        <dbReference type="ARBA" id="ARBA00023136"/>
    </source>
</evidence>
<keyword evidence="8 9" id="KW-0472">Membrane</keyword>
<dbReference type="EMBL" id="LSCV01000009">
    <property type="protein sequence ID" value="KXB41949.1"/>
    <property type="molecule type" value="Genomic_DNA"/>
</dbReference>
<dbReference type="AlphaFoldDB" id="A0A133YFI0"/>
<evidence type="ECO:0000256" key="5">
    <source>
        <dbReference type="ARBA" id="ARBA00022692"/>
    </source>
</evidence>
<gene>
    <name evidence="10" type="ORF">HMPREF1872_00539</name>
</gene>
<comment type="similarity">
    <text evidence="1">Belongs to the KdgT transporter family.</text>
</comment>
<dbReference type="Proteomes" id="UP000070080">
    <property type="component" value="Unassembled WGS sequence"/>
</dbReference>
<feature type="transmembrane region" description="Helical" evidence="9">
    <location>
        <begin position="69"/>
        <end position="90"/>
    </location>
</feature>
<dbReference type="PATRIC" id="fig|1497955.3.peg.520"/>
<proteinExistence type="inferred from homology"/>
<protein>
    <submittedName>
        <fullName evidence="10">Uncharacterized protein</fullName>
    </submittedName>
</protein>
<keyword evidence="3" id="KW-1003">Cell membrane</keyword>
<accession>A0A133YFI0</accession>
<dbReference type="GO" id="GO:0015649">
    <property type="term" value="F:2-keto-3-deoxygluconate:proton symporter activity"/>
    <property type="evidence" value="ECO:0007669"/>
    <property type="project" value="InterPro"/>
</dbReference>
<keyword evidence="2" id="KW-0813">Transport</keyword>
<dbReference type="Pfam" id="PF03812">
    <property type="entry name" value="KdgT"/>
    <property type="match status" value="1"/>
</dbReference>
<keyword evidence="4" id="KW-0762">Sugar transport</keyword>
<evidence type="ECO:0000256" key="6">
    <source>
        <dbReference type="ARBA" id="ARBA00022847"/>
    </source>
</evidence>
<evidence type="ECO:0000256" key="3">
    <source>
        <dbReference type="ARBA" id="ARBA00022475"/>
    </source>
</evidence>
<evidence type="ECO:0000313" key="10">
    <source>
        <dbReference type="EMBL" id="KXB41949.1"/>
    </source>
</evidence>
<keyword evidence="5 9" id="KW-0812">Transmembrane</keyword>
<evidence type="ECO:0000256" key="7">
    <source>
        <dbReference type="ARBA" id="ARBA00022989"/>
    </source>
</evidence>
<name>A0A133YFI0_9FIRM</name>
<evidence type="ECO:0000313" key="11">
    <source>
        <dbReference type="Proteomes" id="UP000070080"/>
    </source>
</evidence>
<feature type="transmembrane region" description="Helical" evidence="9">
    <location>
        <begin position="37"/>
        <end position="57"/>
    </location>
</feature>
<evidence type="ECO:0000256" key="2">
    <source>
        <dbReference type="ARBA" id="ARBA00022448"/>
    </source>
</evidence>
<organism evidence="10 11">
    <name type="scientific">Amygdalobacter nucleatus</name>
    <dbReference type="NCBI Taxonomy" id="3029274"/>
    <lineage>
        <taxon>Bacteria</taxon>
        <taxon>Bacillati</taxon>
        <taxon>Bacillota</taxon>
        <taxon>Clostridia</taxon>
        <taxon>Eubacteriales</taxon>
        <taxon>Oscillospiraceae</taxon>
        <taxon>Amygdalobacter</taxon>
    </lineage>
</organism>
<evidence type="ECO:0000256" key="4">
    <source>
        <dbReference type="ARBA" id="ARBA00022597"/>
    </source>
</evidence>
<evidence type="ECO:0000256" key="1">
    <source>
        <dbReference type="ARBA" id="ARBA00006430"/>
    </source>
</evidence>